<dbReference type="GO" id="GO:0015668">
    <property type="term" value="F:type III site-specific deoxyribonuclease activity"/>
    <property type="evidence" value="ECO:0007669"/>
    <property type="project" value="UniProtKB-EC"/>
</dbReference>
<dbReference type="PANTHER" id="PTHR47396:SF1">
    <property type="entry name" value="ATP-DEPENDENT HELICASE IRC3-RELATED"/>
    <property type="match status" value="1"/>
</dbReference>
<protein>
    <submittedName>
        <fullName evidence="3">Type III restriction enzyme</fullName>
        <ecNumber evidence="3">3.1.21.5</ecNumber>
    </submittedName>
</protein>
<name>A0A839QSY6_9MICO</name>
<dbReference type="Proteomes" id="UP000568050">
    <property type="component" value="Unassembled WGS sequence"/>
</dbReference>
<dbReference type="InterPro" id="IPR050742">
    <property type="entry name" value="Helicase_Restrict-Modif_Enz"/>
</dbReference>
<dbReference type="InterPro" id="IPR045572">
    <property type="entry name" value="RE_endonuc_C"/>
</dbReference>
<dbReference type="GO" id="GO:0005524">
    <property type="term" value="F:ATP binding"/>
    <property type="evidence" value="ECO:0007669"/>
    <property type="project" value="InterPro"/>
</dbReference>
<dbReference type="InterPro" id="IPR027417">
    <property type="entry name" value="P-loop_NTPase"/>
</dbReference>
<reference evidence="3 4" key="1">
    <citation type="submission" date="2020-08" db="EMBL/GenBank/DDBJ databases">
        <title>Sequencing the genomes of 1000 actinobacteria strains.</title>
        <authorList>
            <person name="Klenk H.-P."/>
        </authorList>
    </citation>
    <scope>NUCLEOTIDE SEQUENCE [LARGE SCALE GENOMIC DNA]</scope>
    <source>
        <strain evidence="3 4">DSM 23040</strain>
    </source>
</reference>
<feature type="domain" description="Helicase/UvrB N-terminal" evidence="1">
    <location>
        <begin position="80"/>
        <end position="257"/>
    </location>
</feature>
<dbReference type="Gene3D" id="3.40.50.300">
    <property type="entry name" value="P-loop containing nucleotide triphosphate hydrolases"/>
    <property type="match status" value="2"/>
</dbReference>
<comment type="caution">
    <text evidence="3">The sequence shown here is derived from an EMBL/GenBank/DDBJ whole genome shotgun (WGS) entry which is preliminary data.</text>
</comment>
<dbReference type="GO" id="GO:0003677">
    <property type="term" value="F:DNA binding"/>
    <property type="evidence" value="ECO:0007669"/>
    <property type="project" value="InterPro"/>
</dbReference>
<feature type="domain" description="Type III restriction enzyme C-terminal endonuclease" evidence="2">
    <location>
        <begin position="867"/>
        <end position="972"/>
    </location>
</feature>
<dbReference type="RefSeq" id="WP_183375453.1">
    <property type="nucleotide sequence ID" value="NZ_CBCSFZ010000018.1"/>
</dbReference>
<dbReference type="GO" id="GO:0005829">
    <property type="term" value="C:cytosol"/>
    <property type="evidence" value="ECO:0007669"/>
    <property type="project" value="TreeGrafter"/>
</dbReference>
<proteinExistence type="predicted"/>
<evidence type="ECO:0000313" key="3">
    <source>
        <dbReference type="EMBL" id="MBB3022855.1"/>
    </source>
</evidence>
<evidence type="ECO:0000259" key="1">
    <source>
        <dbReference type="Pfam" id="PF04851"/>
    </source>
</evidence>
<dbReference type="SUPFAM" id="SSF52540">
    <property type="entry name" value="P-loop containing nucleoside triphosphate hydrolases"/>
    <property type="match status" value="2"/>
</dbReference>
<evidence type="ECO:0000313" key="4">
    <source>
        <dbReference type="Proteomes" id="UP000568050"/>
    </source>
</evidence>
<dbReference type="InterPro" id="IPR006935">
    <property type="entry name" value="Helicase/UvrB_N"/>
</dbReference>
<dbReference type="PANTHER" id="PTHR47396">
    <property type="entry name" value="TYPE I RESTRICTION ENZYME ECOKI R PROTEIN"/>
    <property type="match status" value="1"/>
</dbReference>
<dbReference type="Pfam" id="PF04851">
    <property type="entry name" value="ResIII"/>
    <property type="match status" value="1"/>
</dbReference>
<accession>A0A839QSY6</accession>
<dbReference type="EC" id="3.1.21.5" evidence="3"/>
<keyword evidence="4" id="KW-1185">Reference proteome</keyword>
<evidence type="ECO:0000259" key="2">
    <source>
        <dbReference type="Pfam" id="PF19778"/>
    </source>
</evidence>
<keyword evidence="3" id="KW-0378">Hydrolase</keyword>
<organism evidence="3 4">
    <name type="scientific">Helcobacillus massiliensis</name>
    <dbReference type="NCBI Taxonomy" id="521392"/>
    <lineage>
        <taxon>Bacteria</taxon>
        <taxon>Bacillati</taxon>
        <taxon>Actinomycetota</taxon>
        <taxon>Actinomycetes</taxon>
        <taxon>Micrococcales</taxon>
        <taxon>Dermabacteraceae</taxon>
        <taxon>Helcobacillus</taxon>
    </lineage>
</organism>
<sequence>MQIRLQTLEHQQRALNALTRVFKDVEFDTSTPPEANIAFDPADPQIRENINAIQSGVVDGIAAIPRPWRGHVDDGVLGVDAKMETGTGKTLVYTQLMYELNRLYGFTKFILLVPSTPIKEGAKAFIRSDYARQYFADAYGPQMELRLDVLDPQKRSKGRKMMPNSVVNFVHGSRLSPGRISALLMTDGMLQSKKTMAFDYDQTVLGTTSVPYEALRGTRPIVIMDEPHRFRRDNKAYQTLIDEIQPLAVFRFGATFPELGKTGKTDYNNLVFNLGAVESFNEQLVKGVQVQYPQDSSSDTTRLKLTSVSARKPKQATFQNIGTGKSLTFDMGESLGIADGAFAGITIEGIGKTDNPTIKSGVTLSNGQTLGTGDILSARVYSDTYQSLMMRQALDNHFETEWENFRRSSRVKTLTLFFIDSIESYRGSDGSKGHLRQRFEELLAARLTAEIEKREGDSSPVAKEYVAYLRASLADVEATNGGYFSADNATTDEAIQREVDDILRNKEAMLSFETANGAPNTRRFLFSKWTLREGWDNPNVFQIVKLRSSGSEISKLQEVGRGLRLPVDAKGTRLAGEQFYLTYLIDYTEKKFADSLVDEINSDVAVGPAKVKELLPKVADELGKTETELFIELLQQGFVDSDKNVVPGREEDLFAAYPAFNKTGLKPDKIVKGNQKVKVGIRSERYSELKDLWETLNAKYYLRLDELTADEIDECIDEVLGADIYRREAGRFTQDVVVQADEGSSLEVRTETKKVFNATETMPYGDWLKRVRAQTGLPIDRVHAGLVRLDAKKSLPADFFNKATLHEFVAEFTEWMERNYLERFTYSKIEGLVLGTELTDADGAPLESITQGNIGVFRDDKAIVPDKFLYDAFVYDSPKEYDTIRDSKLDEVIVFGKIPRRSIKVPLYFGGTTSPDFMYVLKREDGGLSLNFIIETKDVKKRSDLRESEKLRMKAARQFFESLSSESFDVTFRPQVKRDEIAVMIKQLLSDGEGQAQE</sequence>
<dbReference type="Pfam" id="PF19778">
    <property type="entry name" value="RE_endonuc"/>
    <property type="match status" value="1"/>
</dbReference>
<dbReference type="NCBIfam" id="NF012027">
    <property type="entry name" value="PRK15483.1"/>
    <property type="match status" value="1"/>
</dbReference>
<dbReference type="AlphaFoldDB" id="A0A839QSY6"/>
<gene>
    <name evidence="3" type="ORF">FHX50_001138</name>
</gene>
<dbReference type="EMBL" id="JACHWP010000002">
    <property type="protein sequence ID" value="MBB3022855.1"/>
    <property type="molecule type" value="Genomic_DNA"/>
</dbReference>